<accession>A0A8J5JV90</accession>
<dbReference type="InterPro" id="IPR001611">
    <property type="entry name" value="Leu-rich_rpt"/>
</dbReference>
<dbReference type="SMART" id="SM00369">
    <property type="entry name" value="LRR_TYP"/>
    <property type="match status" value="5"/>
</dbReference>
<dbReference type="GO" id="GO:0016020">
    <property type="term" value="C:membrane"/>
    <property type="evidence" value="ECO:0007669"/>
    <property type="project" value="TreeGrafter"/>
</dbReference>
<dbReference type="InterPro" id="IPR025875">
    <property type="entry name" value="Leu-rich_rpt_4"/>
</dbReference>
<protein>
    <submittedName>
        <fullName evidence="4">Oplophorus-luciferin 2-monooxygenase non-catalytic subunit-like 5</fullName>
    </submittedName>
</protein>
<evidence type="ECO:0000313" key="4">
    <source>
        <dbReference type="EMBL" id="KAG7161804.1"/>
    </source>
</evidence>
<keyword evidence="2" id="KW-0732">Signal</keyword>
<dbReference type="PROSITE" id="PS51450">
    <property type="entry name" value="LRR"/>
    <property type="match status" value="2"/>
</dbReference>
<dbReference type="EMBL" id="JAHLQT010028808">
    <property type="protein sequence ID" value="KAG7161804.1"/>
    <property type="molecule type" value="Genomic_DNA"/>
</dbReference>
<dbReference type="PANTHER" id="PTHR24364:SF18">
    <property type="entry name" value="LP06937P"/>
    <property type="match status" value="1"/>
</dbReference>
<dbReference type="InterPro" id="IPR052286">
    <property type="entry name" value="Wnt_signaling_inhibitor"/>
</dbReference>
<keyword evidence="5" id="KW-1185">Reference proteome</keyword>
<name>A0A8J5JV90_HOMAM</name>
<dbReference type="InterPro" id="IPR003591">
    <property type="entry name" value="Leu-rich_rpt_typical-subtyp"/>
</dbReference>
<evidence type="ECO:0000313" key="5">
    <source>
        <dbReference type="Proteomes" id="UP000747542"/>
    </source>
</evidence>
<dbReference type="Pfam" id="PF12799">
    <property type="entry name" value="LRR_4"/>
    <property type="match status" value="1"/>
</dbReference>
<evidence type="ECO:0000256" key="2">
    <source>
        <dbReference type="ARBA" id="ARBA00022729"/>
    </source>
</evidence>
<dbReference type="Proteomes" id="UP000747542">
    <property type="component" value="Unassembled WGS sequence"/>
</dbReference>
<evidence type="ECO:0000256" key="1">
    <source>
        <dbReference type="ARBA" id="ARBA00022614"/>
    </source>
</evidence>
<dbReference type="AlphaFoldDB" id="A0A8J5JV90"/>
<evidence type="ECO:0000256" key="3">
    <source>
        <dbReference type="ARBA" id="ARBA00022737"/>
    </source>
</evidence>
<dbReference type="Pfam" id="PF13855">
    <property type="entry name" value="LRR_8"/>
    <property type="match status" value="1"/>
</dbReference>
<keyword evidence="1" id="KW-0433">Leucine-rich repeat</keyword>
<reference evidence="4" key="1">
    <citation type="journal article" date="2021" name="Sci. Adv.">
        <title>The American lobster genome reveals insights on longevity, neural, and immune adaptations.</title>
        <authorList>
            <person name="Polinski J.M."/>
            <person name="Zimin A.V."/>
            <person name="Clark K.F."/>
            <person name="Kohn A.B."/>
            <person name="Sadowski N."/>
            <person name="Timp W."/>
            <person name="Ptitsyn A."/>
            <person name="Khanna P."/>
            <person name="Romanova D.Y."/>
            <person name="Williams P."/>
            <person name="Greenwood S.J."/>
            <person name="Moroz L.L."/>
            <person name="Walt D.R."/>
            <person name="Bodnar A.G."/>
        </authorList>
    </citation>
    <scope>NUCLEOTIDE SEQUENCE</scope>
    <source>
        <strain evidence="4">GMGI-L3</strain>
    </source>
</reference>
<comment type="caution">
    <text evidence="4">The sequence shown here is derived from an EMBL/GenBank/DDBJ whole genome shotgun (WGS) entry which is preliminary data.</text>
</comment>
<organism evidence="4 5">
    <name type="scientific">Homarus americanus</name>
    <name type="common">American lobster</name>
    <dbReference type="NCBI Taxonomy" id="6706"/>
    <lineage>
        <taxon>Eukaryota</taxon>
        <taxon>Metazoa</taxon>
        <taxon>Ecdysozoa</taxon>
        <taxon>Arthropoda</taxon>
        <taxon>Crustacea</taxon>
        <taxon>Multicrustacea</taxon>
        <taxon>Malacostraca</taxon>
        <taxon>Eumalacostraca</taxon>
        <taxon>Eucarida</taxon>
        <taxon>Decapoda</taxon>
        <taxon>Pleocyemata</taxon>
        <taxon>Astacidea</taxon>
        <taxon>Nephropoidea</taxon>
        <taxon>Nephropidae</taxon>
        <taxon>Homarus</taxon>
    </lineage>
</organism>
<proteinExistence type="predicted"/>
<sequence>MKCSESVLCYFSFFWFKEVIEVNSRLQLVDLMPRRPCPRPEDISPCMCVYDEDDYQMDLDCSNVKNSTLLFEIFNFYPFPFKHFRKLTIYDNPSLYFLLDNVFGDIQFEEIIITRGVLQNVSDYALVNSYSTLRILDLSDNQIKSFPFQEVSNFTLLETLDLSSNNLTSLTPLTSGSLKTLSLNHNFLSRMSADTLVGLSSLEEVHLAHVCLNYLPADTFANLKNLRKIILINNILHNLTQDTFLLTTNFPVQFDLTSSHVNFVEVNAFAGLLPGSYITLFLNSLRTFEEEVWRPLLDKNVEVELGGNDLECGCDVAWVVENKTHFLPLMHDAVCYDGVKFQDLDPDFYIHYC</sequence>
<dbReference type="PANTHER" id="PTHR24364">
    <property type="entry name" value="LP06937P"/>
    <property type="match status" value="1"/>
</dbReference>
<keyword evidence="3" id="KW-0677">Repeat</keyword>
<gene>
    <name evidence="4" type="primary">Lucb-L5</name>
    <name evidence="4" type="ORF">Hamer_G007455</name>
</gene>
<dbReference type="OrthoDB" id="676979at2759"/>